<organism evidence="7 8">
    <name type="scientific">Salipaludibacillus neizhouensis</name>
    <dbReference type="NCBI Taxonomy" id="885475"/>
    <lineage>
        <taxon>Bacteria</taxon>
        <taxon>Bacillati</taxon>
        <taxon>Bacillota</taxon>
        <taxon>Bacilli</taxon>
        <taxon>Bacillales</taxon>
        <taxon>Bacillaceae</taxon>
    </lineage>
</organism>
<dbReference type="PRINTS" id="PR00034">
    <property type="entry name" value="HTHCRP"/>
</dbReference>
<keyword evidence="8" id="KW-1185">Reference proteome</keyword>
<keyword evidence="3" id="KW-0010">Activator</keyword>
<dbReference type="InterPro" id="IPR000595">
    <property type="entry name" value="cNMP-bd_dom"/>
</dbReference>
<accession>A0A3A9KTA4</accession>
<proteinExistence type="predicted"/>
<dbReference type="Pfam" id="PF00027">
    <property type="entry name" value="cNMP_binding"/>
    <property type="match status" value="1"/>
</dbReference>
<dbReference type="OrthoDB" id="9810708at2"/>
<dbReference type="InterPro" id="IPR036388">
    <property type="entry name" value="WH-like_DNA-bd_sf"/>
</dbReference>
<gene>
    <name evidence="7" type="ORF">CR203_04940</name>
</gene>
<keyword evidence="4" id="KW-0804">Transcription</keyword>
<dbReference type="Gene3D" id="2.60.120.10">
    <property type="entry name" value="Jelly Rolls"/>
    <property type="match status" value="1"/>
</dbReference>
<dbReference type="PROSITE" id="PS51063">
    <property type="entry name" value="HTH_CRP_2"/>
    <property type="match status" value="1"/>
</dbReference>
<dbReference type="InterPro" id="IPR036390">
    <property type="entry name" value="WH_DNA-bd_sf"/>
</dbReference>
<evidence type="ECO:0000259" key="6">
    <source>
        <dbReference type="PROSITE" id="PS51063"/>
    </source>
</evidence>
<sequence length="236" mass="26962">MLKKELKLKRFFDQLSEENKELLLQKGTKKKISANTILFSEGDQPDYIYLVQSGMVRLSKMTIDGKEFSLHLKQSGELVGEVGLFNMMAISVTATVEKDAELVRFDRVTLEKLFEENGQIAVAFMKWFATHTQSTQSKFRDLILCGKKGGLYSTLIRFTNSYGEEHSQGILIKVQLTNQDIAQYIGTTREGVNRLMNELKKENIICYDGTYIIIRDIKFLKDFLQCGDCPVEVCTI</sequence>
<dbReference type="GO" id="GO:0003677">
    <property type="term" value="F:DNA binding"/>
    <property type="evidence" value="ECO:0007669"/>
    <property type="project" value="UniProtKB-KW"/>
</dbReference>
<dbReference type="InterPro" id="IPR050397">
    <property type="entry name" value="Env_Response_Regulators"/>
</dbReference>
<evidence type="ECO:0000256" key="3">
    <source>
        <dbReference type="ARBA" id="ARBA00023159"/>
    </source>
</evidence>
<feature type="domain" description="HTH crp-type" evidence="6">
    <location>
        <begin position="145"/>
        <end position="218"/>
    </location>
</feature>
<dbReference type="InterPro" id="IPR014710">
    <property type="entry name" value="RmlC-like_jellyroll"/>
</dbReference>
<dbReference type="PANTHER" id="PTHR24567:SF74">
    <property type="entry name" value="HTH-TYPE TRANSCRIPTIONAL REGULATOR ARCR"/>
    <property type="match status" value="1"/>
</dbReference>
<dbReference type="GO" id="GO:0005829">
    <property type="term" value="C:cytosol"/>
    <property type="evidence" value="ECO:0007669"/>
    <property type="project" value="TreeGrafter"/>
</dbReference>
<evidence type="ECO:0000256" key="4">
    <source>
        <dbReference type="ARBA" id="ARBA00023163"/>
    </source>
</evidence>
<evidence type="ECO:0000313" key="7">
    <source>
        <dbReference type="EMBL" id="RKL67856.1"/>
    </source>
</evidence>
<evidence type="ECO:0000256" key="2">
    <source>
        <dbReference type="ARBA" id="ARBA00023125"/>
    </source>
</evidence>
<evidence type="ECO:0000259" key="5">
    <source>
        <dbReference type="PROSITE" id="PS50042"/>
    </source>
</evidence>
<dbReference type="CDD" id="cd00038">
    <property type="entry name" value="CAP_ED"/>
    <property type="match status" value="1"/>
</dbReference>
<dbReference type="InterPro" id="IPR018490">
    <property type="entry name" value="cNMP-bd_dom_sf"/>
</dbReference>
<dbReference type="EMBL" id="PDOE01000002">
    <property type="protein sequence ID" value="RKL67856.1"/>
    <property type="molecule type" value="Genomic_DNA"/>
</dbReference>
<dbReference type="SMART" id="SM00100">
    <property type="entry name" value="cNMP"/>
    <property type="match status" value="1"/>
</dbReference>
<dbReference type="SUPFAM" id="SSF51206">
    <property type="entry name" value="cAMP-binding domain-like"/>
    <property type="match status" value="1"/>
</dbReference>
<dbReference type="SUPFAM" id="SSF46785">
    <property type="entry name" value="Winged helix' DNA-binding domain"/>
    <property type="match status" value="1"/>
</dbReference>
<keyword evidence="2" id="KW-0238">DNA-binding</keyword>
<dbReference type="PANTHER" id="PTHR24567">
    <property type="entry name" value="CRP FAMILY TRANSCRIPTIONAL REGULATORY PROTEIN"/>
    <property type="match status" value="1"/>
</dbReference>
<dbReference type="Pfam" id="PF13545">
    <property type="entry name" value="HTH_Crp_2"/>
    <property type="match status" value="1"/>
</dbReference>
<feature type="domain" description="Cyclic nucleotide-binding" evidence="5">
    <location>
        <begin position="11"/>
        <end position="131"/>
    </location>
</feature>
<dbReference type="Proteomes" id="UP000281498">
    <property type="component" value="Unassembled WGS sequence"/>
</dbReference>
<name>A0A3A9KTA4_9BACI</name>
<dbReference type="CDD" id="cd00092">
    <property type="entry name" value="HTH_CRP"/>
    <property type="match status" value="1"/>
</dbReference>
<reference evidence="7 8" key="1">
    <citation type="submission" date="2017-10" db="EMBL/GenBank/DDBJ databases">
        <title>Bacillus sp. nov., a halophilic bacterium isolated from a Keqin Lake.</title>
        <authorList>
            <person name="Wang H."/>
        </authorList>
    </citation>
    <scope>NUCLEOTIDE SEQUENCE [LARGE SCALE GENOMIC DNA]</scope>
    <source>
        <strain evidence="7 8">KCTC 13187</strain>
    </source>
</reference>
<evidence type="ECO:0000313" key="8">
    <source>
        <dbReference type="Proteomes" id="UP000281498"/>
    </source>
</evidence>
<keyword evidence="1" id="KW-0805">Transcription regulation</keyword>
<dbReference type="SMART" id="SM00419">
    <property type="entry name" value="HTH_CRP"/>
    <property type="match status" value="1"/>
</dbReference>
<evidence type="ECO:0000256" key="1">
    <source>
        <dbReference type="ARBA" id="ARBA00023015"/>
    </source>
</evidence>
<dbReference type="RefSeq" id="WP_110938195.1">
    <property type="nucleotide sequence ID" value="NZ_KZ614147.1"/>
</dbReference>
<dbReference type="Gene3D" id="1.10.10.10">
    <property type="entry name" value="Winged helix-like DNA-binding domain superfamily/Winged helix DNA-binding domain"/>
    <property type="match status" value="1"/>
</dbReference>
<dbReference type="InterPro" id="IPR012318">
    <property type="entry name" value="HTH_CRP"/>
</dbReference>
<dbReference type="AlphaFoldDB" id="A0A3A9KTA4"/>
<dbReference type="GO" id="GO:0003700">
    <property type="term" value="F:DNA-binding transcription factor activity"/>
    <property type="evidence" value="ECO:0007669"/>
    <property type="project" value="TreeGrafter"/>
</dbReference>
<dbReference type="PROSITE" id="PS50042">
    <property type="entry name" value="CNMP_BINDING_3"/>
    <property type="match status" value="1"/>
</dbReference>
<protein>
    <submittedName>
        <fullName evidence="7">Crp/Fnr family transcriptional regulator</fullName>
    </submittedName>
</protein>
<comment type="caution">
    <text evidence="7">The sequence shown here is derived from an EMBL/GenBank/DDBJ whole genome shotgun (WGS) entry which is preliminary data.</text>
</comment>